<keyword evidence="2" id="KW-0245">EGF-like domain</keyword>
<dbReference type="SMART" id="SM00135">
    <property type="entry name" value="LY"/>
    <property type="match status" value="2"/>
</dbReference>
<name>A0A3P7JKZ0_STRVU</name>
<organism evidence="6 7">
    <name type="scientific">Strongylus vulgaris</name>
    <name type="common">Blood worm</name>
    <dbReference type="NCBI Taxonomy" id="40348"/>
    <lineage>
        <taxon>Eukaryota</taxon>
        <taxon>Metazoa</taxon>
        <taxon>Ecdysozoa</taxon>
        <taxon>Nematoda</taxon>
        <taxon>Chromadorea</taxon>
        <taxon>Rhabditida</taxon>
        <taxon>Rhabditina</taxon>
        <taxon>Rhabditomorpha</taxon>
        <taxon>Strongyloidea</taxon>
        <taxon>Strongylidae</taxon>
        <taxon>Strongylus</taxon>
    </lineage>
</organism>
<evidence type="ECO:0000313" key="7">
    <source>
        <dbReference type="Proteomes" id="UP000270094"/>
    </source>
</evidence>
<evidence type="ECO:0000259" key="5">
    <source>
        <dbReference type="PROSITE" id="PS50026"/>
    </source>
</evidence>
<keyword evidence="4" id="KW-0472">Membrane</keyword>
<dbReference type="PANTHER" id="PTHR22722">
    <property type="entry name" value="LOW-DENSITY LIPOPROTEIN RECEPTOR-RELATED PROTEIN 2-RELATED"/>
    <property type="match status" value="1"/>
</dbReference>
<dbReference type="SUPFAM" id="SSF57196">
    <property type="entry name" value="EGF/Laminin"/>
    <property type="match status" value="1"/>
</dbReference>
<protein>
    <recommendedName>
        <fullName evidence="5">EGF-like domain-containing protein</fullName>
    </recommendedName>
</protein>
<keyword evidence="2" id="KW-1015">Disulfide bond</keyword>
<evidence type="ECO:0000256" key="2">
    <source>
        <dbReference type="PROSITE-ProRule" id="PRU00076"/>
    </source>
</evidence>
<dbReference type="OrthoDB" id="5845080at2759"/>
<feature type="disulfide bond" evidence="2">
    <location>
        <begin position="165"/>
        <end position="174"/>
    </location>
</feature>
<dbReference type="Gene3D" id="2.10.25.10">
    <property type="entry name" value="Laminin"/>
    <property type="match status" value="1"/>
</dbReference>
<dbReference type="AlphaFoldDB" id="A0A3P7JKZ0"/>
<dbReference type="PROSITE" id="PS00022">
    <property type="entry name" value="EGF_1"/>
    <property type="match status" value="1"/>
</dbReference>
<evidence type="ECO:0000256" key="1">
    <source>
        <dbReference type="ARBA" id="ARBA00004308"/>
    </source>
</evidence>
<reference evidence="6 7" key="1">
    <citation type="submission" date="2018-11" db="EMBL/GenBank/DDBJ databases">
        <authorList>
            <consortium name="Pathogen Informatics"/>
        </authorList>
    </citation>
    <scope>NUCLEOTIDE SEQUENCE [LARGE SCALE GENOMIC DNA]</scope>
</reference>
<feature type="domain" description="EGF-like" evidence="5">
    <location>
        <begin position="145"/>
        <end position="175"/>
    </location>
</feature>
<dbReference type="InterPro" id="IPR000033">
    <property type="entry name" value="LDLR_classB_rpt"/>
</dbReference>
<gene>
    <name evidence="6" type="ORF">SVUK_LOCUS19144</name>
</gene>
<dbReference type="GO" id="GO:0006898">
    <property type="term" value="P:receptor-mediated endocytosis"/>
    <property type="evidence" value="ECO:0007669"/>
    <property type="project" value="TreeGrafter"/>
</dbReference>
<dbReference type="PROSITE" id="PS50026">
    <property type="entry name" value="EGF_3"/>
    <property type="match status" value="1"/>
</dbReference>
<keyword evidence="7" id="KW-1185">Reference proteome</keyword>
<dbReference type="Gene3D" id="2.120.10.30">
    <property type="entry name" value="TolB, C-terminal domain"/>
    <property type="match status" value="1"/>
</dbReference>
<dbReference type="PANTHER" id="PTHR22722:SF14">
    <property type="entry name" value="MEGALIN, ISOFORM A"/>
    <property type="match status" value="1"/>
</dbReference>
<dbReference type="PROSITE" id="PS51120">
    <property type="entry name" value="LDLRB"/>
    <property type="match status" value="1"/>
</dbReference>
<keyword evidence="4" id="KW-1133">Transmembrane helix</keyword>
<accession>A0A3P7JKZ0</accession>
<dbReference type="CDD" id="cd00054">
    <property type="entry name" value="EGF_CA"/>
    <property type="match status" value="1"/>
</dbReference>
<proteinExistence type="predicted"/>
<dbReference type="SMART" id="SM00181">
    <property type="entry name" value="EGF"/>
    <property type="match status" value="2"/>
</dbReference>
<feature type="non-terminal residue" evidence="6">
    <location>
        <position position="269"/>
    </location>
</feature>
<dbReference type="EMBL" id="UYYB01127874">
    <property type="protein sequence ID" value="VDM84146.1"/>
    <property type="molecule type" value="Genomic_DNA"/>
</dbReference>
<evidence type="ECO:0000256" key="3">
    <source>
        <dbReference type="PROSITE-ProRule" id="PRU00461"/>
    </source>
</evidence>
<dbReference type="InterPro" id="IPR011042">
    <property type="entry name" value="6-blade_b-propeller_TolB-like"/>
</dbReference>
<dbReference type="InterPro" id="IPR051221">
    <property type="entry name" value="LDLR-related"/>
</dbReference>
<dbReference type="GO" id="GO:0012505">
    <property type="term" value="C:endomembrane system"/>
    <property type="evidence" value="ECO:0007669"/>
    <property type="project" value="UniProtKB-SubCell"/>
</dbReference>
<comment type="subcellular location">
    <subcellularLocation>
        <location evidence="1">Endomembrane system</location>
    </subcellularLocation>
</comment>
<dbReference type="GO" id="GO:0042562">
    <property type="term" value="F:hormone binding"/>
    <property type="evidence" value="ECO:0007669"/>
    <property type="project" value="TreeGrafter"/>
</dbReference>
<dbReference type="Proteomes" id="UP000270094">
    <property type="component" value="Unassembled WGS sequence"/>
</dbReference>
<dbReference type="InterPro" id="IPR000742">
    <property type="entry name" value="EGF"/>
</dbReference>
<evidence type="ECO:0000313" key="6">
    <source>
        <dbReference type="EMBL" id="VDM84146.1"/>
    </source>
</evidence>
<feature type="repeat" description="LDL-receptor class B" evidence="3">
    <location>
        <begin position="9"/>
        <end position="50"/>
    </location>
</feature>
<evidence type="ECO:0000256" key="4">
    <source>
        <dbReference type="SAM" id="Phobius"/>
    </source>
</evidence>
<comment type="caution">
    <text evidence="2">Lacks conserved residue(s) required for the propagation of feature annotation.</text>
</comment>
<dbReference type="GO" id="GO:0016324">
    <property type="term" value="C:apical plasma membrane"/>
    <property type="evidence" value="ECO:0007669"/>
    <property type="project" value="TreeGrafter"/>
</dbReference>
<dbReference type="SUPFAM" id="SSF63825">
    <property type="entry name" value="YWTD domain"/>
    <property type="match status" value="1"/>
</dbReference>
<sequence length="269" mass="29531">MAVDEGKGNRIYWADPKYRKIDSVNPDGSDRQTIVRDKNTPYAIDVFENHLYWVSRETKTLYVQDKFGRGRVSVLASDLEDVHAVRVSQRYARDSTRAKSSCAEARCSHICVQLPNDGFACLCPDNVFPGTDGSCGSARVDALIMPKQCTCTNGGKCKLDGTCECPPDFEGENCEKSSTVSRKLIGRLSENLLLALFLLLVLFACVGLVGFVGVNLYRKRALLSKKNEAADSSVSFHGNVISFSNPALDSKQDPNPIEYSMQQIAAAEA</sequence>
<keyword evidence="4" id="KW-0812">Transmembrane</keyword>
<feature type="transmembrane region" description="Helical" evidence="4">
    <location>
        <begin position="192"/>
        <end position="217"/>
    </location>
</feature>
<dbReference type="GO" id="GO:0043235">
    <property type="term" value="C:receptor complex"/>
    <property type="evidence" value="ECO:0007669"/>
    <property type="project" value="TreeGrafter"/>
</dbReference>